<sequence>MFSSIPSRNADSIEKNRYRIVFLSHKKYVKSIEHVTSIFQFSLTEKKTLLSALQEERLT</sequence>
<dbReference type="EMBL" id="CP030117">
    <property type="protein sequence ID" value="AWX57426.1"/>
    <property type="molecule type" value="Genomic_DNA"/>
</dbReference>
<organism evidence="1 2">
    <name type="scientific">Brevibacillus brevis</name>
    <name type="common">Bacillus brevis</name>
    <dbReference type="NCBI Taxonomy" id="1393"/>
    <lineage>
        <taxon>Bacteria</taxon>
        <taxon>Bacillati</taxon>
        <taxon>Bacillota</taxon>
        <taxon>Bacilli</taxon>
        <taxon>Bacillales</taxon>
        <taxon>Paenibacillaceae</taxon>
        <taxon>Brevibacillus</taxon>
    </lineage>
</organism>
<proteinExistence type="predicted"/>
<evidence type="ECO:0000313" key="1">
    <source>
        <dbReference type="EMBL" id="AWX57426.1"/>
    </source>
</evidence>
<evidence type="ECO:0000313" key="2">
    <source>
        <dbReference type="Proteomes" id="UP000036061"/>
    </source>
</evidence>
<dbReference type="AlphaFoldDB" id="A0A2Z4MLL2"/>
<accession>A0A2Z4MLL2</accession>
<reference evidence="1 2" key="1">
    <citation type="journal article" date="2015" name="Genome Announc.">
        <title>Draft Genome Sequence of Brevibacillus brevis DZQ7, a Plant Growth-Promoting Rhizobacterium with Broad-Spectrum Antimicrobial Activity.</title>
        <authorList>
            <person name="Hou Q."/>
            <person name="Wang C."/>
            <person name="Hou X."/>
            <person name="Xia Z."/>
            <person name="Ye J."/>
            <person name="Liu K."/>
            <person name="Liu H."/>
            <person name="Wang J."/>
            <person name="Guo H."/>
            <person name="Yu X."/>
            <person name="Yang Y."/>
            <person name="Du B."/>
            <person name="Ding Y."/>
        </authorList>
    </citation>
    <scope>NUCLEOTIDE SEQUENCE [LARGE SCALE GENOMIC DNA]</scope>
    <source>
        <strain evidence="1 2">DZQ7</strain>
    </source>
</reference>
<dbReference type="Proteomes" id="UP000036061">
    <property type="component" value="Chromosome"/>
</dbReference>
<gene>
    <name evidence="1" type="ORF">AB432_021375</name>
</gene>
<name>A0A2Z4MLL2_BREBE</name>
<protein>
    <submittedName>
        <fullName evidence="1">Uncharacterized protein</fullName>
    </submittedName>
</protein>